<sequence length="290" mass="30666">MANTSTRGRGTGPGSPGRRTLNAAARAAAKRSGGGPRTRDPLADLPDDVVNDRTGLPEVEKVVGKVLSAPARGRETDEPSDSLEGSPDSLESPEPPAAGPDPEADRSPDPAEDRDAPPAARPRPRRARLTALLAVLTLAGLVTALVLGLEYREGRRVQEARTEALEAARTAAPVVLSYDHRRLGKDFAAAREHLTGDFREEYARTTKKVVGPTAKKYEGVVKASVVAPPDGGAPAASVVSATPDRAVVLLFVNQVTRSTQVSDSRVDLNRVRMTLTRTPQGWKVSAVDAL</sequence>
<dbReference type="RefSeq" id="WP_282543286.1">
    <property type="nucleotide sequence ID" value="NZ_JASCIQ010000015.1"/>
</dbReference>
<feature type="transmembrane region" description="Helical" evidence="4">
    <location>
        <begin position="129"/>
        <end position="149"/>
    </location>
</feature>
<evidence type="ECO:0000313" key="5">
    <source>
        <dbReference type="EMBL" id="MDI3405346.1"/>
    </source>
</evidence>
<dbReference type="EMBL" id="JASCIQ010000015">
    <property type="protein sequence ID" value="MDI3405346.1"/>
    <property type="molecule type" value="Genomic_DNA"/>
</dbReference>
<keyword evidence="2 4" id="KW-0472">Membrane</keyword>
<evidence type="ECO:0000256" key="4">
    <source>
        <dbReference type="SAM" id="Phobius"/>
    </source>
</evidence>
<accession>A0ABT6SAX1</accession>
<evidence type="ECO:0000256" key="3">
    <source>
        <dbReference type="SAM" id="MobiDB-lite"/>
    </source>
</evidence>
<feature type="compositionally biased region" description="Low complexity" evidence="3">
    <location>
        <begin position="16"/>
        <end position="31"/>
    </location>
</feature>
<dbReference type="PANTHER" id="PTHR37042:SF4">
    <property type="entry name" value="OUTER MEMBRANE PROTEIN RV1973"/>
    <property type="match status" value="1"/>
</dbReference>
<dbReference type="PANTHER" id="PTHR37042">
    <property type="entry name" value="OUTER MEMBRANE PROTEIN RV1973"/>
    <property type="match status" value="1"/>
</dbReference>
<reference evidence="5 6" key="1">
    <citation type="submission" date="2023-05" db="EMBL/GenBank/DDBJ databases">
        <title>Draft genome sequence of Streptomyces sp. B-S-A6 isolated from a cave soil in Thailand.</title>
        <authorList>
            <person name="Chamroensaksri N."/>
            <person name="Muangham S."/>
        </authorList>
    </citation>
    <scope>NUCLEOTIDE SEQUENCE [LARGE SCALE GENOMIC DNA]</scope>
    <source>
        <strain evidence="5 6">B-S-A6</strain>
    </source>
</reference>
<gene>
    <name evidence="5" type="ORF">QIS96_16150</name>
</gene>
<name>A0ABT6SAX1_9ACTN</name>
<evidence type="ECO:0000256" key="2">
    <source>
        <dbReference type="ARBA" id="ARBA00023136"/>
    </source>
</evidence>
<keyword evidence="4" id="KW-1133">Transmembrane helix</keyword>
<feature type="region of interest" description="Disordered" evidence="3">
    <location>
        <begin position="1"/>
        <end position="125"/>
    </location>
</feature>
<dbReference type="Proteomes" id="UP001223978">
    <property type="component" value="Unassembled WGS sequence"/>
</dbReference>
<feature type="compositionally biased region" description="Basic and acidic residues" evidence="3">
    <location>
        <begin position="103"/>
        <end position="116"/>
    </location>
</feature>
<evidence type="ECO:0000313" key="6">
    <source>
        <dbReference type="Proteomes" id="UP001223978"/>
    </source>
</evidence>
<organism evidence="5 6">
    <name type="scientific">Streptomyces cavernicola</name>
    <dbReference type="NCBI Taxonomy" id="3043613"/>
    <lineage>
        <taxon>Bacteria</taxon>
        <taxon>Bacillati</taxon>
        <taxon>Actinomycetota</taxon>
        <taxon>Actinomycetes</taxon>
        <taxon>Kitasatosporales</taxon>
        <taxon>Streptomycetaceae</taxon>
        <taxon>Streptomyces</taxon>
    </lineage>
</organism>
<evidence type="ECO:0008006" key="7">
    <source>
        <dbReference type="Google" id="ProtNLM"/>
    </source>
</evidence>
<proteinExistence type="predicted"/>
<protein>
    <recommendedName>
        <fullName evidence="7">Mce-associated membrane protein</fullName>
    </recommendedName>
</protein>
<evidence type="ECO:0000256" key="1">
    <source>
        <dbReference type="ARBA" id="ARBA00004370"/>
    </source>
</evidence>
<comment type="caution">
    <text evidence="5">The sequence shown here is derived from an EMBL/GenBank/DDBJ whole genome shotgun (WGS) entry which is preliminary data.</text>
</comment>
<keyword evidence="4" id="KW-0812">Transmembrane</keyword>
<keyword evidence="6" id="KW-1185">Reference proteome</keyword>
<comment type="subcellular location">
    <subcellularLocation>
        <location evidence="1">Membrane</location>
    </subcellularLocation>
</comment>